<dbReference type="RefSeq" id="WP_271012354.1">
    <property type="nucleotide sequence ID" value="NZ_JAQIFT010000045.1"/>
</dbReference>
<dbReference type="Pfam" id="PF07833">
    <property type="entry name" value="Cu_amine_oxidN1"/>
    <property type="match status" value="1"/>
</dbReference>
<name>A0AA42J125_9FIRM</name>
<evidence type="ECO:0000313" key="3">
    <source>
        <dbReference type="EMBL" id="MDA3732064.1"/>
    </source>
</evidence>
<protein>
    <submittedName>
        <fullName evidence="3">Stalk domain-containing protein</fullName>
    </submittedName>
</protein>
<feature type="chain" id="PRO_5041338713" evidence="1">
    <location>
        <begin position="22"/>
        <end position="362"/>
    </location>
</feature>
<dbReference type="AlphaFoldDB" id="A0AA42J125"/>
<gene>
    <name evidence="3" type="ORF">PBV87_11280</name>
</gene>
<sequence>MKNYIKLICILCLLLMTPVYANTQYTLKVNDISYQLSTPLIERNDTLYMDLNELANILFTHVTVDEETYVLNFQDKTYELKANVKTVSKGIEKYILSTSPVAIDNKVYVPIELFEIILGKDNLDIAQGNIQITCPTLFSRNSDSPEEHTYIPSPYNLNNLPKHIMALSTEDTITNAINTAITNKDYISFLDNSNQTKVTNYLRSRLTFSPYNNIQVSYRIINTHTYPNQITDTVTLPLKIDFYGSTIRLKLGEDQWTYPTIWSTYYPKRSLADMDLQKSVDTTIMRALYEYYRNKHDLRDDKYFSPFTISSSNRTNEMLHDAYSISYRNDDTLKEYETSYTISIQRIHQSGKLHFVIDIISK</sequence>
<feature type="signal peptide" evidence="1">
    <location>
        <begin position="1"/>
        <end position="21"/>
    </location>
</feature>
<keyword evidence="4" id="KW-1185">Reference proteome</keyword>
<keyword evidence="1" id="KW-0732">Signal</keyword>
<evidence type="ECO:0000256" key="1">
    <source>
        <dbReference type="SAM" id="SignalP"/>
    </source>
</evidence>
<dbReference type="EMBL" id="JAQIFT010000045">
    <property type="protein sequence ID" value="MDA3732064.1"/>
    <property type="molecule type" value="Genomic_DNA"/>
</dbReference>
<accession>A0AA42J125</accession>
<reference evidence="3" key="1">
    <citation type="journal article" date="2023" name="Int. J. Syst. Evol. Microbiol.">
        <title>&lt;i&gt;Holtiella tumoricola&lt;/i&gt; gen. nov. sp. nov., isolated from a human clinical sample.</title>
        <authorList>
            <person name="Allen-Vercoe E."/>
            <person name="Daigneault M.C."/>
            <person name="Vancuren S.J."/>
            <person name="Cochrane K."/>
            <person name="O'Neal L.L."/>
            <person name="Sankaranarayanan K."/>
            <person name="Lawson P.A."/>
        </authorList>
    </citation>
    <scope>NUCLEOTIDE SEQUENCE</scope>
    <source>
        <strain evidence="3">CC70A</strain>
    </source>
</reference>
<organism evidence="3 4">
    <name type="scientific">Holtiella tumoricola</name>
    <dbReference type="NCBI Taxonomy" id="3018743"/>
    <lineage>
        <taxon>Bacteria</taxon>
        <taxon>Bacillati</taxon>
        <taxon>Bacillota</taxon>
        <taxon>Clostridia</taxon>
        <taxon>Lachnospirales</taxon>
        <taxon>Cellulosilyticaceae</taxon>
        <taxon>Holtiella</taxon>
    </lineage>
</organism>
<evidence type="ECO:0000259" key="2">
    <source>
        <dbReference type="Pfam" id="PF07833"/>
    </source>
</evidence>
<dbReference type="InterPro" id="IPR012854">
    <property type="entry name" value="Cu_amine_oxidase-like_N"/>
</dbReference>
<dbReference type="Proteomes" id="UP001169242">
    <property type="component" value="Unassembled WGS sequence"/>
</dbReference>
<feature type="domain" description="Copper amine oxidase-like N-terminal" evidence="2">
    <location>
        <begin position="29"/>
        <end position="121"/>
    </location>
</feature>
<comment type="caution">
    <text evidence="3">The sequence shown here is derived from an EMBL/GenBank/DDBJ whole genome shotgun (WGS) entry which is preliminary data.</text>
</comment>
<evidence type="ECO:0000313" key="4">
    <source>
        <dbReference type="Proteomes" id="UP001169242"/>
    </source>
</evidence>
<proteinExistence type="predicted"/>